<reference evidence="1" key="1">
    <citation type="submission" date="2020-05" db="EMBL/GenBank/DDBJ databases">
        <authorList>
            <person name="Chiriac C."/>
            <person name="Salcher M."/>
            <person name="Ghai R."/>
            <person name="Kavagutti S V."/>
        </authorList>
    </citation>
    <scope>NUCLEOTIDE SEQUENCE</scope>
</reference>
<sequence>MIDLPAQYAKLAGNIINPADVDWDNPDNPPKTFIDMSSGVPVETVKEIKRVY</sequence>
<dbReference type="EMBL" id="LR797186">
    <property type="protein sequence ID" value="CAB4192278.1"/>
    <property type="molecule type" value="Genomic_DNA"/>
</dbReference>
<dbReference type="EMBL" id="LR798427">
    <property type="protein sequence ID" value="CAB5230982.1"/>
    <property type="molecule type" value="Genomic_DNA"/>
</dbReference>
<evidence type="ECO:0000313" key="4">
    <source>
        <dbReference type="EMBL" id="CAB4217327.1"/>
    </source>
</evidence>
<dbReference type="EMBL" id="LR797092">
    <property type="protein sequence ID" value="CAB4186082.1"/>
    <property type="molecule type" value="Genomic_DNA"/>
</dbReference>
<organism evidence="1">
    <name type="scientific">uncultured Caudovirales phage</name>
    <dbReference type="NCBI Taxonomy" id="2100421"/>
    <lineage>
        <taxon>Viruses</taxon>
        <taxon>Duplodnaviria</taxon>
        <taxon>Heunggongvirae</taxon>
        <taxon>Uroviricota</taxon>
        <taxon>Caudoviricetes</taxon>
        <taxon>Peduoviridae</taxon>
        <taxon>Maltschvirus</taxon>
        <taxon>Maltschvirus maltsch</taxon>
    </lineage>
</organism>
<dbReference type="EMBL" id="LR797457">
    <property type="protein sequence ID" value="CAB4217327.1"/>
    <property type="molecule type" value="Genomic_DNA"/>
</dbReference>
<evidence type="ECO:0000313" key="5">
    <source>
        <dbReference type="EMBL" id="CAB5230982.1"/>
    </source>
</evidence>
<proteinExistence type="predicted"/>
<accession>A0A6J5PXV4</accession>
<protein>
    <submittedName>
        <fullName evidence="1">Uncharacterized protein</fullName>
    </submittedName>
</protein>
<gene>
    <name evidence="2" type="ORF">UFOVP1133_14</name>
    <name evidence="3" type="ORF">UFOVP1249_11</name>
    <name evidence="4" type="ORF">UFOVP1494_23</name>
    <name evidence="5" type="ORF">UFOVP1583_11</name>
    <name evidence="1" type="ORF">UFOVP968_14</name>
</gene>
<dbReference type="EMBL" id="LR796909">
    <property type="protein sequence ID" value="CAB4173908.1"/>
    <property type="molecule type" value="Genomic_DNA"/>
</dbReference>
<name>A0A6J5PXV4_9CAUD</name>
<evidence type="ECO:0000313" key="2">
    <source>
        <dbReference type="EMBL" id="CAB4186082.1"/>
    </source>
</evidence>
<evidence type="ECO:0000313" key="1">
    <source>
        <dbReference type="EMBL" id="CAB4173908.1"/>
    </source>
</evidence>
<evidence type="ECO:0000313" key="3">
    <source>
        <dbReference type="EMBL" id="CAB4192278.1"/>
    </source>
</evidence>